<keyword evidence="6" id="KW-0963">Cytoplasm</keyword>
<evidence type="ECO:0000256" key="1">
    <source>
        <dbReference type="ARBA" id="ARBA00002613"/>
    </source>
</evidence>
<dbReference type="Pfam" id="PF03462">
    <property type="entry name" value="PCRF"/>
    <property type="match status" value="1"/>
</dbReference>
<dbReference type="InterPro" id="IPR004374">
    <property type="entry name" value="PrfB"/>
</dbReference>
<dbReference type="Proteomes" id="UP001163687">
    <property type="component" value="Chromosome"/>
</dbReference>
<dbReference type="EMBL" id="AP025628">
    <property type="protein sequence ID" value="BDG61709.1"/>
    <property type="molecule type" value="Genomic_DNA"/>
</dbReference>
<proteinExistence type="inferred from homology"/>
<evidence type="ECO:0000256" key="3">
    <source>
        <dbReference type="ARBA" id="ARBA00019192"/>
    </source>
</evidence>
<evidence type="ECO:0000256" key="8">
    <source>
        <dbReference type="SAM" id="MobiDB-lite"/>
    </source>
</evidence>
<dbReference type="Pfam" id="PF00472">
    <property type="entry name" value="RF-1"/>
    <property type="match status" value="1"/>
</dbReference>
<dbReference type="HAMAP" id="MF_00094">
    <property type="entry name" value="Rel_fac_2"/>
    <property type="match status" value="1"/>
</dbReference>
<keyword evidence="11" id="KW-1185">Reference proteome</keyword>
<dbReference type="Gene3D" id="3.30.160.20">
    <property type="match status" value="1"/>
</dbReference>
<dbReference type="SUPFAM" id="SSF75620">
    <property type="entry name" value="Release factor"/>
    <property type="match status" value="1"/>
</dbReference>
<name>A0AA35CLU8_9FIRM</name>
<dbReference type="FunFam" id="3.30.160.20:FF:000010">
    <property type="entry name" value="Peptide chain release factor 2"/>
    <property type="match status" value="1"/>
</dbReference>
<sequence>MRRKWGSRACWKTSPAAPSASRPVWPNSGGLFDWDGRQRRIGELEARSARPDFWDDPAQAQKVLKELGSLREPLERWEALSRRAEDLEVMVELAEEAADPELGQEAAREASALEEDVRKFELERLLTGRYDDHNAILTLHAGAGGTEAQDWTEMLLRMYTRWAEARGYKVEILDTLPGEEAGLKSATVAIRGPHAYGFLRPEMGVHRLVRISPFDAAARRHTSFAAVEVTPEVEDDGEVEIRPEDLRIDTFRSSGAGGQHVNKTESAVRITHLPTGIVVSCQQERSQIQNREVAMRMLRSRLAQLKLEQMERELGQLKGPKMEIEWGSQIRSYVFQPYTLVKDHRTGYEVGNIQAVMDGEIDGFIYAYLQKRAAGELVR</sequence>
<comment type="function">
    <text evidence="1 6">Peptide chain release factor 2 directs the termination of translation in response to the peptide chain termination codons UGA and UAA.</text>
</comment>
<dbReference type="GO" id="GO:0005737">
    <property type="term" value="C:cytoplasm"/>
    <property type="evidence" value="ECO:0007669"/>
    <property type="project" value="UniProtKB-SubCell"/>
</dbReference>
<evidence type="ECO:0000256" key="7">
    <source>
        <dbReference type="SAM" id="Coils"/>
    </source>
</evidence>
<reference evidence="10" key="1">
    <citation type="submission" date="2022-03" db="EMBL/GenBank/DDBJ databases">
        <title>Complete genome sequence of Caldinitratiruptor microaerophilus.</title>
        <authorList>
            <person name="Mukaiyama R."/>
            <person name="Nishiyama T."/>
            <person name="Ueda K."/>
        </authorList>
    </citation>
    <scope>NUCLEOTIDE SEQUENCE</scope>
    <source>
        <strain evidence="10">JCM 16183</strain>
    </source>
</reference>
<evidence type="ECO:0000256" key="2">
    <source>
        <dbReference type="ARBA" id="ARBA00010835"/>
    </source>
</evidence>
<dbReference type="KEGG" id="cmic:caldi_27990"/>
<accession>A0AA35CLU8</accession>
<dbReference type="NCBIfam" id="TIGR00020">
    <property type="entry name" value="prfB"/>
    <property type="match status" value="1"/>
</dbReference>
<dbReference type="SMART" id="SM00937">
    <property type="entry name" value="PCRF"/>
    <property type="match status" value="1"/>
</dbReference>
<dbReference type="InterPro" id="IPR045853">
    <property type="entry name" value="Pep_chain_release_fac_I_sf"/>
</dbReference>
<evidence type="ECO:0000313" key="10">
    <source>
        <dbReference type="EMBL" id="BDG61709.1"/>
    </source>
</evidence>
<comment type="similarity">
    <text evidence="2 6">Belongs to the prokaryotic/mitochondrial release factor family.</text>
</comment>
<gene>
    <name evidence="6" type="primary">prfB</name>
    <name evidence="10" type="ORF">caldi_27990</name>
</gene>
<dbReference type="InterPro" id="IPR000352">
    <property type="entry name" value="Pep_chain_release_fac_I"/>
</dbReference>
<feature type="modified residue" description="N5-methylglutamine" evidence="6">
    <location>
        <position position="259"/>
    </location>
</feature>
<dbReference type="PANTHER" id="PTHR43116:SF3">
    <property type="entry name" value="CLASS I PEPTIDE CHAIN RELEASE FACTOR"/>
    <property type="match status" value="1"/>
</dbReference>
<keyword evidence="7" id="KW-0175">Coiled coil</keyword>
<dbReference type="AlphaFoldDB" id="A0AA35CLU8"/>
<feature type="coiled-coil region" evidence="7">
    <location>
        <begin position="77"/>
        <end position="123"/>
    </location>
</feature>
<evidence type="ECO:0000259" key="9">
    <source>
        <dbReference type="PROSITE" id="PS00745"/>
    </source>
</evidence>
<feature type="region of interest" description="Disordered" evidence="8">
    <location>
        <begin position="1"/>
        <end position="24"/>
    </location>
</feature>
<dbReference type="Gene3D" id="1.20.58.410">
    <property type="entry name" value="Release factor"/>
    <property type="match status" value="1"/>
</dbReference>
<dbReference type="Gene3D" id="3.30.70.1660">
    <property type="match status" value="1"/>
</dbReference>
<evidence type="ECO:0000313" key="11">
    <source>
        <dbReference type="Proteomes" id="UP001163687"/>
    </source>
</evidence>
<keyword evidence="5 6" id="KW-0648">Protein biosynthesis</keyword>
<evidence type="ECO:0000256" key="6">
    <source>
        <dbReference type="HAMAP-Rule" id="MF_00094"/>
    </source>
</evidence>
<protein>
    <recommendedName>
        <fullName evidence="3 6">Peptide chain release factor 2</fullName>
        <shortName evidence="6">RF-2</shortName>
    </recommendedName>
</protein>
<dbReference type="GO" id="GO:0016149">
    <property type="term" value="F:translation release factor activity, codon specific"/>
    <property type="evidence" value="ECO:0007669"/>
    <property type="project" value="UniProtKB-UniRule"/>
</dbReference>
<dbReference type="InterPro" id="IPR005139">
    <property type="entry name" value="PCRF"/>
</dbReference>
<dbReference type="PROSITE" id="PS00745">
    <property type="entry name" value="RF_PROK_I"/>
    <property type="match status" value="1"/>
</dbReference>
<evidence type="ECO:0000256" key="4">
    <source>
        <dbReference type="ARBA" id="ARBA00022481"/>
    </source>
</evidence>
<dbReference type="PANTHER" id="PTHR43116">
    <property type="entry name" value="PEPTIDE CHAIN RELEASE FACTOR 2"/>
    <property type="match status" value="1"/>
</dbReference>
<keyword evidence="4 6" id="KW-0488">Methylation</keyword>
<comment type="PTM">
    <text evidence="6">Methylated by PrmC. Methylation increases the termination efficiency of RF2.</text>
</comment>
<organism evidence="10 11">
    <name type="scientific">Caldinitratiruptor microaerophilus</name>
    <dbReference type="NCBI Taxonomy" id="671077"/>
    <lineage>
        <taxon>Bacteria</taxon>
        <taxon>Bacillati</taxon>
        <taxon>Bacillota</taxon>
        <taxon>Clostridia</taxon>
        <taxon>Eubacteriales</taxon>
        <taxon>Symbiobacteriaceae</taxon>
        <taxon>Caldinitratiruptor</taxon>
    </lineage>
</organism>
<evidence type="ECO:0000256" key="5">
    <source>
        <dbReference type="ARBA" id="ARBA00022917"/>
    </source>
</evidence>
<feature type="domain" description="Prokaryotic-type class I peptide chain release factors" evidence="9">
    <location>
        <begin position="252"/>
        <end position="268"/>
    </location>
</feature>
<comment type="subcellular location">
    <subcellularLocation>
        <location evidence="6">Cytoplasm</location>
    </subcellularLocation>
</comment>